<evidence type="ECO:0000313" key="12">
    <source>
        <dbReference type="Proteomes" id="UP000198851"/>
    </source>
</evidence>
<evidence type="ECO:0000256" key="1">
    <source>
        <dbReference type="ARBA" id="ARBA00004167"/>
    </source>
</evidence>
<dbReference type="AlphaFoldDB" id="A0A1I4BIJ1"/>
<dbReference type="InterPro" id="IPR058781">
    <property type="entry name" value="HH_AprE-like"/>
</dbReference>
<feature type="transmembrane region" description="Helical" evidence="8">
    <location>
        <begin position="25"/>
        <end position="46"/>
    </location>
</feature>
<dbReference type="GO" id="GO:0016020">
    <property type="term" value="C:membrane"/>
    <property type="evidence" value="ECO:0007669"/>
    <property type="project" value="UniProtKB-SubCell"/>
</dbReference>
<protein>
    <submittedName>
        <fullName evidence="11">Membrane fusion protein, adhesin transport system</fullName>
    </submittedName>
</protein>
<dbReference type="RefSeq" id="WP_093321111.1">
    <property type="nucleotide sequence ID" value="NZ_FOSZ01000001.1"/>
</dbReference>
<comment type="similarity">
    <text evidence="2">Belongs to the membrane fusion protein (MFP) (TC 8.A.1) family.</text>
</comment>
<feature type="domain" description="AprE-like long alpha-helical hairpin" evidence="9">
    <location>
        <begin position="99"/>
        <end position="180"/>
    </location>
</feature>
<proteinExistence type="inferred from homology"/>
<dbReference type="InterPro" id="IPR006144">
    <property type="entry name" value="Secretion_HlyD_CS"/>
</dbReference>
<accession>A0A1I4BIJ1</accession>
<name>A0A1I4BIJ1_9RHOB</name>
<evidence type="ECO:0000256" key="6">
    <source>
        <dbReference type="ARBA" id="ARBA00023136"/>
    </source>
</evidence>
<dbReference type="Gene3D" id="2.40.30.170">
    <property type="match status" value="1"/>
</dbReference>
<evidence type="ECO:0000256" key="4">
    <source>
        <dbReference type="ARBA" id="ARBA00022692"/>
    </source>
</evidence>
<dbReference type="EMBL" id="FOSZ01000001">
    <property type="protein sequence ID" value="SFK68644.1"/>
    <property type="molecule type" value="Genomic_DNA"/>
</dbReference>
<keyword evidence="3" id="KW-0813">Transport</keyword>
<evidence type="ECO:0000256" key="8">
    <source>
        <dbReference type="SAM" id="Phobius"/>
    </source>
</evidence>
<evidence type="ECO:0000259" key="10">
    <source>
        <dbReference type="Pfam" id="PF26002"/>
    </source>
</evidence>
<dbReference type="InterPro" id="IPR058982">
    <property type="entry name" value="Beta-barrel_AprE"/>
</dbReference>
<organism evidence="11 12">
    <name type="scientific">Shimia haliotis</name>
    <dbReference type="NCBI Taxonomy" id="1280847"/>
    <lineage>
        <taxon>Bacteria</taxon>
        <taxon>Pseudomonadati</taxon>
        <taxon>Pseudomonadota</taxon>
        <taxon>Alphaproteobacteria</taxon>
        <taxon>Rhodobacterales</taxon>
        <taxon>Roseobacteraceae</taxon>
    </lineage>
</organism>
<dbReference type="GO" id="GO:0009306">
    <property type="term" value="P:protein secretion"/>
    <property type="evidence" value="ECO:0007669"/>
    <property type="project" value="InterPro"/>
</dbReference>
<dbReference type="STRING" id="1280847.SAMN04488036_1011061"/>
<dbReference type="Proteomes" id="UP000198851">
    <property type="component" value="Unassembled WGS sequence"/>
</dbReference>
<dbReference type="SUPFAM" id="SSF111369">
    <property type="entry name" value="HlyD-like secretion proteins"/>
    <property type="match status" value="1"/>
</dbReference>
<dbReference type="PANTHER" id="PTHR30386">
    <property type="entry name" value="MEMBRANE FUSION SUBUNIT OF EMRAB-TOLC MULTIDRUG EFFLUX PUMP"/>
    <property type="match status" value="1"/>
</dbReference>
<keyword evidence="7" id="KW-0175">Coiled coil</keyword>
<keyword evidence="5 8" id="KW-1133">Transmembrane helix</keyword>
<dbReference type="PROSITE" id="PS00543">
    <property type="entry name" value="HLYD_FAMILY"/>
    <property type="match status" value="1"/>
</dbReference>
<evidence type="ECO:0000256" key="2">
    <source>
        <dbReference type="ARBA" id="ARBA00009477"/>
    </source>
</evidence>
<evidence type="ECO:0000256" key="3">
    <source>
        <dbReference type="ARBA" id="ARBA00022448"/>
    </source>
</evidence>
<dbReference type="OrthoDB" id="9810980at2"/>
<keyword evidence="4 8" id="KW-0812">Transmembrane</keyword>
<dbReference type="Pfam" id="PF25994">
    <property type="entry name" value="HH_AprE"/>
    <property type="match status" value="1"/>
</dbReference>
<dbReference type="Gene3D" id="2.40.50.100">
    <property type="match status" value="1"/>
</dbReference>
<keyword evidence="6 8" id="KW-0472">Membrane</keyword>
<evidence type="ECO:0000256" key="7">
    <source>
        <dbReference type="SAM" id="Coils"/>
    </source>
</evidence>
<feature type="coiled-coil region" evidence="7">
    <location>
        <begin position="161"/>
        <end position="188"/>
    </location>
</feature>
<reference evidence="12" key="1">
    <citation type="submission" date="2016-10" db="EMBL/GenBank/DDBJ databases">
        <authorList>
            <person name="Varghese N."/>
            <person name="Submissions S."/>
        </authorList>
    </citation>
    <scope>NUCLEOTIDE SEQUENCE [LARGE SCALE GENOMIC DNA]</scope>
    <source>
        <strain evidence="12">DSM 28453</strain>
    </source>
</reference>
<comment type="subcellular location">
    <subcellularLocation>
        <location evidence="1">Membrane</location>
        <topology evidence="1">Single-pass membrane protein</topology>
    </subcellularLocation>
</comment>
<evidence type="ECO:0000256" key="5">
    <source>
        <dbReference type="ARBA" id="ARBA00022989"/>
    </source>
</evidence>
<gene>
    <name evidence="11" type="ORF">SAMN04488036_1011061</name>
</gene>
<feature type="domain" description="AprE-like beta-barrel" evidence="10">
    <location>
        <begin position="283"/>
        <end position="375"/>
    </location>
</feature>
<sequence length="397" mass="44595">MTSLTPEHFDSDDTAFDDQLRASRLTIRLIAGAVVLFLIWAAFAWVDEIVRADGQVVSSSRSQSVQNLEGGILADLAVKQGDLVEAGQVLATLSDTRFRSAFDDLQDQIDALEIRRMRLEAEIAGAYEFEVPADLATRADRMLSSERSLLKARQTDLDSRKEGAFTQLEQAKEELRNMQTLYKKEYVALLEVNKAREKASEAEIRYMDILTQAELVLAEEYSDTLKDITSLKQEMRLASDQLNRTVITAPMRGIVNNLAVTTIGGVVRPGEEIFEIIPLGEDLFVEARVRPENIANVEPGQDASIKLTAYDYTIYGTLKGKVDFISADTFEDERDPSAPPFYRVTVTVDIDKLTDRQKAIEIRPGMRASVELHTGSKTVLRYLMKPLYKSREAFREP</sequence>
<dbReference type="Pfam" id="PF26002">
    <property type="entry name" value="Beta-barrel_AprE"/>
    <property type="match status" value="1"/>
</dbReference>
<dbReference type="InterPro" id="IPR050739">
    <property type="entry name" value="MFP"/>
</dbReference>
<evidence type="ECO:0000259" key="9">
    <source>
        <dbReference type="Pfam" id="PF25994"/>
    </source>
</evidence>
<dbReference type="PANTHER" id="PTHR30386:SF26">
    <property type="entry name" value="TRANSPORT PROTEIN COMB"/>
    <property type="match status" value="1"/>
</dbReference>
<keyword evidence="12" id="KW-1185">Reference proteome</keyword>
<dbReference type="PRINTS" id="PR01490">
    <property type="entry name" value="RTXTOXIND"/>
</dbReference>
<evidence type="ECO:0000313" key="11">
    <source>
        <dbReference type="EMBL" id="SFK68644.1"/>
    </source>
</evidence>